<proteinExistence type="predicted"/>
<reference evidence="2" key="1">
    <citation type="submission" date="2019-08" db="EMBL/GenBank/DDBJ databases">
        <authorList>
            <person name="Liu F."/>
        </authorList>
    </citation>
    <scope>NUCLEOTIDE SEQUENCE [LARGE SCALE GENOMIC DNA]</scope>
    <source>
        <strain evidence="2">PA1801</strain>
        <tissue evidence="2">Leaf</tissue>
    </source>
</reference>
<dbReference type="EMBL" id="SMMG02000004">
    <property type="protein sequence ID" value="KAA3477702.1"/>
    <property type="molecule type" value="Genomic_DNA"/>
</dbReference>
<evidence type="ECO:0000313" key="3">
    <source>
        <dbReference type="Proteomes" id="UP000325315"/>
    </source>
</evidence>
<gene>
    <name evidence="2" type="ORF">EPI10_011572</name>
</gene>
<keyword evidence="3" id="KW-1185">Reference proteome</keyword>
<comment type="caution">
    <text evidence="2">The sequence shown here is derived from an EMBL/GenBank/DDBJ whole genome shotgun (WGS) entry which is preliminary data.</text>
</comment>
<dbReference type="Pfam" id="PF17921">
    <property type="entry name" value="Integrase_H2C2"/>
    <property type="match status" value="1"/>
</dbReference>
<evidence type="ECO:0000313" key="2">
    <source>
        <dbReference type="EMBL" id="KAA3477702.1"/>
    </source>
</evidence>
<protein>
    <submittedName>
        <fullName evidence="2">Integrase</fullName>
    </submittedName>
</protein>
<feature type="domain" description="Integrase zinc-binding" evidence="1">
    <location>
        <begin position="2"/>
        <end position="33"/>
    </location>
</feature>
<dbReference type="Gene3D" id="1.10.340.70">
    <property type="match status" value="1"/>
</dbReference>
<accession>A0A5B6W9Z2</accession>
<organism evidence="2 3">
    <name type="scientific">Gossypium australe</name>
    <dbReference type="NCBI Taxonomy" id="47621"/>
    <lineage>
        <taxon>Eukaryota</taxon>
        <taxon>Viridiplantae</taxon>
        <taxon>Streptophyta</taxon>
        <taxon>Embryophyta</taxon>
        <taxon>Tracheophyta</taxon>
        <taxon>Spermatophyta</taxon>
        <taxon>Magnoliopsida</taxon>
        <taxon>eudicotyledons</taxon>
        <taxon>Gunneridae</taxon>
        <taxon>Pentapetalae</taxon>
        <taxon>rosids</taxon>
        <taxon>malvids</taxon>
        <taxon>Malvales</taxon>
        <taxon>Malvaceae</taxon>
        <taxon>Malvoideae</taxon>
        <taxon>Gossypium</taxon>
    </lineage>
</organism>
<dbReference type="AlphaFoldDB" id="A0A5B6W9Z2"/>
<dbReference type="InterPro" id="IPR041588">
    <property type="entry name" value="Integrase_H2C2"/>
</dbReference>
<name>A0A5B6W9Z2_9ROSI</name>
<dbReference type="Proteomes" id="UP000325315">
    <property type="component" value="Unassembled WGS sequence"/>
</dbReference>
<evidence type="ECO:0000259" key="1">
    <source>
        <dbReference type="Pfam" id="PF17921"/>
    </source>
</evidence>
<sequence length="86" mass="10299">MHPRSNKMYNDLKPHHWWSGMKGDIIEFISNCLILLQAISILKWKRECVTMDFVRFEITSQFWSTLHEDIGTRLSFNVAFHLEMID</sequence>